<feature type="transmembrane region" description="Helical" evidence="12">
    <location>
        <begin position="245"/>
        <end position="263"/>
    </location>
</feature>
<dbReference type="SMART" id="SM00086">
    <property type="entry name" value="PAC"/>
    <property type="match status" value="1"/>
</dbReference>
<evidence type="ECO:0000256" key="8">
    <source>
        <dbReference type="ARBA" id="ARBA00023012"/>
    </source>
</evidence>
<dbReference type="NCBIfam" id="TIGR00229">
    <property type="entry name" value="sensory_box"/>
    <property type="match status" value="1"/>
</dbReference>
<keyword evidence="3 11" id="KW-0597">Phosphoprotein</keyword>
<dbReference type="InterPro" id="IPR003661">
    <property type="entry name" value="HisK_dim/P_dom"/>
</dbReference>
<dbReference type="PRINTS" id="PR00344">
    <property type="entry name" value="BCTRLSENSOR"/>
</dbReference>
<dbReference type="eggNOG" id="COG5002">
    <property type="taxonomic scope" value="Bacteria"/>
</dbReference>
<feature type="modified residue" description="4-aspartylphosphate" evidence="11">
    <location>
        <position position="969"/>
    </location>
</feature>
<dbReference type="EC" id="2.7.13.3" evidence="2"/>
<dbReference type="InterPro" id="IPR035965">
    <property type="entry name" value="PAS-like_dom_sf"/>
</dbReference>
<dbReference type="FunFam" id="1.10.287.130:FF:000002">
    <property type="entry name" value="Two-component osmosensing histidine kinase"/>
    <property type="match status" value="1"/>
</dbReference>
<dbReference type="Gene3D" id="3.40.50.2300">
    <property type="match status" value="2"/>
</dbReference>
<evidence type="ECO:0000256" key="4">
    <source>
        <dbReference type="ARBA" id="ARBA00022679"/>
    </source>
</evidence>
<dbReference type="SMART" id="SM00387">
    <property type="entry name" value="HATPase_c"/>
    <property type="match status" value="1"/>
</dbReference>
<dbReference type="CDD" id="cd00130">
    <property type="entry name" value="PAS"/>
    <property type="match status" value="1"/>
</dbReference>
<dbReference type="Gene3D" id="3.30.565.10">
    <property type="entry name" value="Histidine kinase-like ATPase, C-terminal domain"/>
    <property type="match status" value="1"/>
</dbReference>
<feature type="transmembrane region" description="Helical" evidence="12">
    <location>
        <begin position="30"/>
        <end position="51"/>
    </location>
</feature>
<dbReference type="SMART" id="SM00448">
    <property type="entry name" value="REC"/>
    <property type="match status" value="2"/>
</dbReference>
<dbReference type="InterPro" id="IPR001789">
    <property type="entry name" value="Sig_transdc_resp-reg_receiver"/>
</dbReference>
<evidence type="ECO:0000256" key="12">
    <source>
        <dbReference type="SAM" id="Phobius"/>
    </source>
</evidence>
<evidence type="ECO:0000256" key="9">
    <source>
        <dbReference type="ARBA" id="ARBA00064003"/>
    </source>
</evidence>
<evidence type="ECO:0000259" key="15">
    <source>
        <dbReference type="PROSITE" id="PS50112"/>
    </source>
</evidence>
<dbReference type="CDD" id="cd00082">
    <property type="entry name" value="HisKA"/>
    <property type="match status" value="1"/>
</dbReference>
<dbReference type="Pfam" id="PF02518">
    <property type="entry name" value="HATPase_c"/>
    <property type="match status" value="1"/>
</dbReference>
<evidence type="ECO:0000313" key="18">
    <source>
        <dbReference type="Proteomes" id="UP000181976"/>
    </source>
</evidence>
<dbReference type="SUPFAM" id="SSF52172">
    <property type="entry name" value="CheY-like"/>
    <property type="match status" value="2"/>
</dbReference>
<dbReference type="CDD" id="cd16922">
    <property type="entry name" value="HATPase_EvgS-ArcB-TorS-like"/>
    <property type="match status" value="1"/>
</dbReference>
<reference evidence="17 18" key="1">
    <citation type="submission" date="2016-10" db="EMBL/GenBank/DDBJ databases">
        <authorList>
            <person name="de Groot N.N."/>
        </authorList>
    </citation>
    <scope>NUCLEOTIDE SEQUENCE [LARGE SCALE GENOMIC DNA]</scope>
    <source>
        <strain evidence="17 18">DSM 19012</strain>
    </source>
</reference>
<dbReference type="InterPro" id="IPR003594">
    <property type="entry name" value="HATPase_dom"/>
</dbReference>
<dbReference type="PROSITE" id="PS50109">
    <property type="entry name" value="HIS_KIN"/>
    <property type="match status" value="1"/>
</dbReference>
<dbReference type="InterPro" id="IPR000014">
    <property type="entry name" value="PAS"/>
</dbReference>
<keyword evidence="5" id="KW-0547">Nucleotide-binding</keyword>
<comment type="subunit">
    <text evidence="9">At low DSF concentrations, interacts with RpfF.</text>
</comment>
<evidence type="ECO:0000256" key="7">
    <source>
        <dbReference type="ARBA" id="ARBA00022840"/>
    </source>
</evidence>
<dbReference type="SUPFAM" id="SSF55785">
    <property type="entry name" value="PYP-like sensor domain (PAS domain)"/>
    <property type="match status" value="2"/>
</dbReference>
<evidence type="ECO:0000256" key="10">
    <source>
        <dbReference type="ARBA" id="ARBA00068150"/>
    </source>
</evidence>
<dbReference type="InParanoid" id="A0A1I1WUQ3"/>
<dbReference type="GO" id="GO:0005524">
    <property type="term" value="F:ATP binding"/>
    <property type="evidence" value="ECO:0007669"/>
    <property type="project" value="UniProtKB-KW"/>
</dbReference>
<dbReference type="SUPFAM" id="SSF47384">
    <property type="entry name" value="Homodimeric domain of signal transducing histidine kinase"/>
    <property type="match status" value="1"/>
</dbReference>
<dbReference type="PROSITE" id="PS50110">
    <property type="entry name" value="RESPONSE_REGULATORY"/>
    <property type="match status" value="2"/>
</dbReference>
<dbReference type="CDD" id="cd17546">
    <property type="entry name" value="REC_hyHK_CKI1_RcsC-like"/>
    <property type="match status" value="1"/>
</dbReference>
<accession>A0A1I1WUQ3</accession>
<evidence type="ECO:0000256" key="6">
    <source>
        <dbReference type="ARBA" id="ARBA00022777"/>
    </source>
</evidence>
<evidence type="ECO:0000256" key="1">
    <source>
        <dbReference type="ARBA" id="ARBA00000085"/>
    </source>
</evidence>
<dbReference type="Gene3D" id="1.10.287.130">
    <property type="match status" value="1"/>
</dbReference>
<dbReference type="RefSeq" id="WP_010526727.1">
    <property type="nucleotide sequence ID" value="NZ_AFSL01000015.1"/>
</dbReference>
<dbReference type="SUPFAM" id="SSF55874">
    <property type="entry name" value="ATPase domain of HSP90 chaperone/DNA topoisomerase II/histidine kinase"/>
    <property type="match status" value="1"/>
</dbReference>
<protein>
    <recommendedName>
        <fullName evidence="10">Sensory/regulatory protein RpfC</fullName>
        <ecNumber evidence="2">2.7.13.3</ecNumber>
    </recommendedName>
</protein>
<feature type="domain" description="Response regulatory" evidence="14">
    <location>
        <begin position="787"/>
        <end position="896"/>
    </location>
</feature>
<dbReference type="EMBL" id="FONA01000005">
    <property type="protein sequence ID" value="SFD98779.1"/>
    <property type="molecule type" value="Genomic_DNA"/>
</dbReference>
<dbReference type="InterPro" id="IPR004358">
    <property type="entry name" value="Sig_transdc_His_kin-like_C"/>
</dbReference>
<dbReference type="Proteomes" id="UP000181976">
    <property type="component" value="Unassembled WGS sequence"/>
</dbReference>
<dbReference type="InterPro" id="IPR005467">
    <property type="entry name" value="His_kinase_dom"/>
</dbReference>
<dbReference type="GO" id="GO:0000155">
    <property type="term" value="F:phosphorelay sensor kinase activity"/>
    <property type="evidence" value="ECO:0007669"/>
    <property type="project" value="InterPro"/>
</dbReference>
<gene>
    <name evidence="17" type="ORF">SAMN05444380_10534</name>
</gene>
<dbReference type="InterPro" id="IPR036097">
    <property type="entry name" value="HisK_dim/P_sf"/>
</dbReference>
<dbReference type="PANTHER" id="PTHR45339:SF1">
    <property type="entry name" value="HYBRID SIGNAL TRANSDUCTION HISTIDINE KINASE J"/>
    <property type="match status" value="1"/>
</dbReference>
<keyword evidence="12" id="KW-0472">Membrane</keyword>
<organism evidence="17 18">
    <name type="scientific">Thermophagus xiamenensis</name>
    <dbReference type="NCBI Taxonomy" id="385682"/>
    <lineage>
        <taxon>Bacteria</taxon>
        <taxon>Pseudomonadati</taxon>
        <taxon>Bacteroidota</taxon>
        <taxon>Bacteroidia</taxon>
        <taxon>Marinilabiliales</taxon>
        <taxon>Marinilabiliaceae</taxon>
        <taxon>Thermophagus</taxon>
    </lineage>
</organism>
<dbReference type="PROSITE" id="PS50112">
    <property type="entry name" value="PAS"/>
    <property type="match status" value="1"/>
</dbReference>
<dbReference type="FunCoup" id="A0A1I1WUQ3">
    <property type="interactions" value="135"/>
</dbReference>
<comment type="catalytic activity">
    <reaction evidence="1">
        <text>ATP + protein L-histidine = ADP + protein N-phospho-L-histidine.</text>
        <dbReference type="EC" id="2.7.13.3"/>
    </reaction>
</comment>
<feature type="domain" description="Response regulatory" evidence="14">
    <location>
        <begin position="918"/>
        <end position="1034"/>
    </location>
</feature>
<evidence type="ECO:0000313" key="17">
    <source>
        <dbReference type="EMBL" id="SFD98779.1"/>
    </source>
</evidence>
<evidence type="ECO:0000259" key="14">
    <source>
        <dbReference type="PROSITE" id="PS50110"/>
    </source>
</evidence>
<dbReference type="InterPro" id="IPR011006">
    <property type="entry name" value="CheY-like_superfamily"/>
</dbReference>
<dbReference type="OrthoDB" id="9796457at2"/>
<keyword evidence="18" id="KW-1185">Reference proteome</keyword>
<dbReference type="STRING" id="385682.SAMN05444380_10534"/>
<dbReference type="AlphaFoldDB" id="A0A1I1WUQ3"/>
<dbReference type="Pfam" id="PF00512">
    <property type="entry name" value="HisKA"/>
    <property type="match status" value="1"/>
</dbReference>
<evidence type="ECO:0000256" key="3">
    <source>
        <dbReference type="ARBA" id="ARBA00022553"/>
    </source>
</evidence>
<keyword evidence="12" id="KW-1133">Transmembrane helix</keyword>
<evidence type="ECO:0000256" key="11">
    <source>
        <dbReference type="PROSITE-ProRule" id="PRU00169"/>
    </source>
</evidence>
<sequence>MRRKTDKNIFRKLSLPSNKGLFNEPVINKLYLLLGVFVCTIAAILLIDNYFDRTHTIYYQETIRNQEQKQRIEGLLKENLLHINLDFKSYSSVNHPQQLSNIQRDIRNRITQSVNILEKLDKGGEITVYKAVNLEDQDSIKEVIKYRNDQYTGTIQEIRDINSLLYELQSLSAKITGSLEGVLATENSLTPATLETVNFYQKQAESILTRIYEFENQISFKISKTISALNKRHHIIFEKYTRLKYLNLVVFTLLAGFITFLIINQIRVVLINRQKAEETNKKLLKAVEQSPVSILITNTHGIIEYINKTFEERNNVLKQELEGTSLHYLHSKNNENFSTLLLETIQEGKSWEGEIQSLNPNGDIIWEKVSISPVFGEENTISNFIAIKEDVTEKRLLTQSLKESIEALKTITENLPVGILITDKEKKIQEINLTAATIMGFDNLSDAMEFVKKRKYQQLFQTLKKDQYTDEAAGVTITTLEERLTVEENNISRTILKNIIPVKVNHSDIMLEAFMDITAQKEIQRREKEANKAKSEFLANMSHEIRTPMNGIIGATELLGQTRLNRDQQNILTIISRSCENLLNIINDILDFSKIEAGKMKIEKYPFDLRSTVDYLLDQMSFRSHEKNLELMASVDESIPSVLIGDEGRLIQVIINLMGNAVKFTQEGEVILKVDVERQARQEIILHFAIEDSGIGIPPEKIEKIFESFTQADGSTTRKFGGTGLGTSISKMLVELMGGKIWVESPNPNYAWSKENPGSIFHFILPFTYDKGKSNIAFKNPRMKDLRALIVDNHRTNLLLLKKMFYNWGIATEIVNDEKSALDKINDNRKFNIVIINSHIINLDNPSIIKTIKQYAPDIKAILFSSRKIASLEGFDVILEKPIKQTILYNTINQLFFADSKTQKSKPINSSSSYQNKKILLVEDNPINQKITEKMLARLGLTAIISSNGEEAINLILEKKENFDLILMDIQMPVLNGLDATKALRKSGISTPIIAMTANVLKGDKEKCLDAGMNDYIGKPVKLNDLQHTIQKWI</sequence>
<feature type="domain" description="PAS" evidence="15">
    <location>
        <begin position="279"/>
        <end position="348"/>
    </location>
</feature>
<dbReference type="Pfam" id="PF13426">
    <property type="entry name" value="PAS_9"/>
    <property type="match status" value="1"/>
</dbReference>
<feature type="domain" description="Histidine kinase" evidence="13">
    <location>
        <begin position="540"/>
        <end position="769"/>
    </location>
</feature>
<keyword evidence="8" id="KW-0902">Two-component regulatory system</keyword>
<keyword evidence="6" id="KW-0418">Kinase</keyword>
<dbReference type="SMART" id="SM00388">
    <property type="entry name" value="HisKA"/>
    <property type="match status" value="1"/>
</dbReference>
<dbReference type="InterPro" id="IPR036890">
    <property type="entry name" value="HATPase_C_sf"/>
</dbReference>
<dbReference type="PROSITE" id="PS50113">
    <property type="entry name" value="PAC"/>
    <property type="match status" value="1"/>
</dbReference>
<evidence type="ECO:0000259" key="16">
    <source>
        <dbReference type="PROSITE" id="PS50113"/>
    </source>
</evidence>
<dbReference type="FunFam" id="3.30.565.10:FF:000010">
    <property type="entry name" value="Sensor histidine kinase RcsC"/>
    <property type="match status" value="1"/>
</dbReference>
<feature type="domain" description="PAC" evidence="16">
    <location>
        <begin position="351"/>
        <end position="403"/>
    </location>
</feature>
<comment type="caution">
    <text evidence="11">Lacks conserved residue(s) required for the propagation of feature annotation.</text>
</comment>
<dbReference type="Pfam" id="PF00072">
    <property type="entry name" value="Response_reg"/>
    <property type="match status" value="1"/>
</dbReference>
<dbReference type="PANTHER" id="PTHR45339">
    <property type="entry name" value="HYBRID SIGNAL TRANSDUCTION HISTIDINE KINASE J"/>
    <property type="match status" value="1"/>
</dbReference>
<dbReference type="InterPro" id="IPR001610">
    <property type="entry name" value="PAC"/>
</dbReference>
<keyword evidence="12" id="KW-0812">Transmembrane</keyword>
<dbReference type="Pfam" id="PF13188">
    <property type="entry name" value="PAS_8"/>
    <property type="match status" value="1"/>
</dbReference>
<dbReference type="InterPro" id="IPR000700">
    <property type="entry name" value="PAS-assoc_C"/>
</dbReference>
<proteinExistence type="predicted"/>
<evidence type="ECO:0000256" key="5">
    <source>
        <dbReference type="ARBA" id="ARBA00022741"/>
    </source>
</evidence>
<keyword evidence="7" id="KW-0067">ATP-binding</keyword>
<name>A0A1I1WUQ3_9BACT</name>
<evidence type="ECO:0000256" key="2">
    <source>
        <dbReference type="ARBA" id="ARBA00012438"/>
    </source>
</evidence>
<keyword evidence="4" id="KW-0808">Transferase</keyword>
<dbReference type="Gene3D" id="3.30.450.20">
    <property type="entry name" value="PAS domain"/>
    <property type="match status" value="2"/>
</dbReference>
<evidence type="ECO:0000259" key="13">
    <source>
        <dbReference type="PROSITE" id="PS50109"/>
    </source>
</evidence>
<dbReference type="CDD" id="cd00156">
    <property type="entry name" value="REC"/>
    <property type="match status" value="1"/>
</dbReference>